<dbReference type="STRING" id="550540.Fbal_2001"/>
<gene>
    <name evidence="1" type="ordered locus">Fbal_2001</name>
</gene>
<name>E1STU1_FERBD</name>
<organism evidence="1 2">
    <name type="scientific">Ferrimonas balearica (strain DSM 9799 / CCM 4581 / KCTC 23876 / PAT)</name>
    <dbReference type="NCBI Taxonomy" id="550540"/>
    <lineage>
        <taxon>Bacteria</taxon>
        <taxon>Pseudomonadati</taxon>
        <taxon>Pseudomonadota</taxon>
        <taxon>Gammaproteobacteria</taxon>
        <taxon>Alteromonadales</taxon>
        <taxon>Ferrimonadaceae</taxon>
        <taxon>Ferrimonas</taxon>
    </lineage>
</organism>
<dbReference type="EMBL" id="CP002209">
    <property type="protein sequence ID" value="ADN76204.1"/>
    <property type="molecule type" value="Genomic_DNA"/>
</dbReference>
<evidence type="ECO:0000313" key="2">
    <source>
        <dbReference type="Proteomes" id="UP000006683"/>
    </source>
</evidence>
<dbReference type="Proteomes" id="UP000006683">
    <property type="component" value="Chromosome"/>
</dbReference>
<dbReference type="eggNOG" id="ENOG502ZC96">
    <property type="taxonomic scope" value="Bacteria"/>
</dbReference>
<proteinExistence type="predicted"/>
<sequence>MPALPIPDHEMLKAWLEQYQIEYYLCSSCEGLHLPQLQDMNGIYDAKIEIEGDFVYCSASIELRPTGVMPAHAELGRLNAHYPTLKIFVEMVDDTLPRLVMCHNLAIRPGIEEAQFIYFVRDCMEQMEQVANDVKKMGVIFYPEEDVEAPSPTMMH</sequence>
<dbReference type="Pfam" id="PF10722">
    <property type="entry name" value="YbjN"/>
    <property type="match status" value="1"/>
</dbReference>
<reference evidence="1 2" key="1">
    <citation type="journal article" date="2010" name="Stand. Genomic Sci.">
        <title>Complete genome sequence of Ferrimonas balearica type strain (PAT).</title>
        <authorList>
            <person name="Nolan M."/>
            <person name="Sikorski J."/>
            <person name="Davenport K."/>
            <person name="Lucas S."/>
            <person name="Glavina Del Rio T."/>
            <person name="Tice H."/>
            <person name="Cheng J."/>
            <person name="Goodwin L."/>
            <person name="Pitluck S."/>
            <person name="Liolios K."/>
            <person name="Ivanova N."/>
            <person name="Mavromatis K."/>
            <person name="Ovchinnikova G."/>
            <person name="Pati A."/>
            <person name="Chen A."/>
            <person name="Palaniappan K."/>
            <person name="Land M."/>
            <person name="Hauser L."/>
            <person name="Chang Y."/>
            <person name="Jeffries C."/>
            <person name="Tapia R."/>
            <person name="Brettin T."/>
            <person name="Detter J."/>
            <person name="Han C."/>
            <person name="Yasawong M."/>
            <person name="Rohde M."/>
            <person name="Tindall B."/>
            <person name="Goker M."/>
            <person name="Woyke T."/>
            <person name="Bristow J."/>
            <person name="Eisen J."/>
            <person name="Markowitz V."/>
            <person name="Hugenholtz P."/>
            <person name="Kyrpides N."/>
            <person name="Klenk H."/>
            <person name="Lapidus A."/>
        </authorList>
    </citation>
    <scope>NUCLEOTIDE SEQUENCE [LARGE SCALE GENOMIC DNA]</scope>
    <source>
        <strain evidence="2">DSM 9799 / CCM 4581 / KCTC 23876 / PAT</strain>
    </source>
</reference>
<dbReference type="KEGG" id="fbl:Fbal_2001"/>
<dbReference type="HOGENOM" id="CLU_115861_0_0_6"/>
<dbReference type="OrthoDB" id="6398515at2"/>
<dbReference type="RefSeq" id="WP_013345510.1">
    <property type="nucleotide sequence ID" value="NC_014541.1"/>
</dbReference>
<evidence type="ECO:0000313" key="1">
    <source>
        <dbReference type="EMBL" id="ADN76204.1"/>
    </source>
</evidence>
<dbReference type="InterPro" id="IPR019660">
    <property type="entry name" value="Put_sensory_transdc_reg_YbjN"/>
</dbReference>
<accession>E1STU1</accession>
<protein>
    <submittedName>
        <fullName evidence="1">Sensory transduction regulator, putative</fullName>
    </submittedName>
</protein>
<dbReference type="AlphaFoldDB" id="E1STU1"/>
<keyword evidence="2" id="KW-1185">Reference proteome</keyword>
<dbReference type="GeneID" id="67182211"/>